<keyword evidence="3" id="KW-1185">Reference proteome</keyword>
<feature type="region of interest" description="Disordered" evidence="1">
    <location>
        <begin position="391"/>
        <end position="412"/>
    </location>
</feature>
<comment type="caution">
    <text evidence="2">The sequence shown here is derived from an EMBL/GenBank/DDBJ whole genome shotgun (WGS) entry which is preliminary data.</text>
</comment>
<evidence type="ECO:0000313" key="3">
    <source>
        <dbReference type="Proteomes" id="UP000693981"/>
    </source>
</evidence>
<sequence length="451" mass="48357">MAFEKPTGGAQDRAESKTISQLTTADSDGPSEGGSEANCSRTEGGIVATSSPKGSCDDATQLAQTGEKDNNKSNLQPTLPIQATQDDVGRADDSLSPSTQPATQVATDDDETSLAPTTQGAKTDANEDTKRPKTSTQRQSAATEVAPQVAVKGNSAAVVDANAATGDEEAQLPVKRAAVACSVDDSTTNDESLHHEPDKQKGKTVSSKAKLTSPKGKAVSSKAKITSPKGKQPVMMRKRKAEAESSEKKKLRVFSPHEEDLHDADSCDTDEARPGPVGTDDELPPELLHLHDREKEPRDRDSETKGDRDAVIAAHQSVQNIQPPVPRKGYYSWETFEIALKAYCEANNLRFRIRSSKSIVDFKEKQSDANIPPRFKIHFRNYRCTHGVQQKSRSIGKRSTRSGESTVDGGNYTGIADVPVEGPVADTVAALADNNTNSKGIAWFMSGELGK</sequence>
<accession>A0A8T1WPK5</accession>
<feature type="compositionally biased region" description="Polar residues" evidence="1">
    <location>
        <begin position="95"/>
        <end position="106"/>
    </location>
</feature>
<evidence type="ECO:0000313" key="2">
    <source>
        <dbReference type="EMBL" id="KAG7395356.1"/>
    </source>
</evidence>
<feature type="compositionally biased region" description="Basic and acidic residues" evidence="1">
    <location>
        <begin position="255"/>
        <end position="273"/>
    </location>
</feature>
<proteinExistence type="predicted"/>
<reference evidence="2" key="1">
    <citation type="submission" date="2021-02" db="EMBL/GenBank/DDBJ databases">
        <authorList>
            <person name="Palmer J.M."/>
        </authorList>
    </citation>
    <scope>NUCLEOTIDE SEQUENCE</scope>
    <source>
        <strain evidence="2">SCRP23</strain>
    </source>
</reference>
<feature type="compositionally biased region" description="Basic and acidic residues" evidence="1">
    <location>
        <begin position="191"/>
        <end position="201"/>
    </location>
</feature>
<organism evidence="2 3">
    <name type="scientific">Phytophthora boehmeriae</name>
    <dbReference type="NCBI Taxonomy" id="109152"/>
    <lineage>
        <taxon>Eukaryota</taxon>
        <taxon>Sar</taxon>
        <taxon>Stramenopiles</taxon>
        <taxon>Oomycota</taxon>
        <taxon>Peronosporomycetes</taxon>
        <taxon>Peronosporales</taxon>
        <taxon>Peronosporaceae</taxon>
        <taxon>Phytophthora</taxon>
    </lineage>
</organism>
<dbReference type="AlphaFoldDB" id="A0A8T1WPK5"/>
<feature type="region of interest" description="Disordered" evidence="1">
    <location>
        <begin position="183"/>
        <end position="307"/>
    </location>
</feature>
<dbReference type="EMBL" id="JAGDFL010000211">
    <property type="protein sequence ID" value="KAG7395356.1"/>
    <property type="molecule type" value="Genomic_DNA"/>
</dbReference>
<dbReference type="OrthoDB" id="129252at2759"/>
<name>A0A8T1WPK5_9STRA</name>
<feature type="compositionally biased region" description="Polar residues" evidence="1">
    <location>
        <begin position="17"/>
        <end position="26"/>
    </location>
</feature>
<feature type="compositionally biased region" description="Polar residues" evidence="1">
    <location>
        <begin position="72"/>
        <end position="85"/>
    </location>
</feature>
<feature type="region of interest" description="Disordered" evidence="1">
    <location>
        <begin position="1"/>
        <end position="148"/>
    </location>
</feature>
<feature type="compositionally biased region" description="Basic and acidic residues" evidence="1">
    <location>
        <begin position="288"/>
        <end position="307"/>
    </location>
</feature>
<protein>
    <submittedName>
        <fullName evidence="2">Uncharacterized protein</fullName>
    </submittedName>
</protein>
<gene>
    <name evidence="2" type="ORF">PHYBOEH_003918</name>
</gene>
<evidence type="ECO:0000256" key="1">
    <source>
        <dbReference type="SAM" id="MobiDB-lite"/>
    </source>
</evidence>
<dbReference type="Proteomes" id="UP000693981">
    <property type="component" value="Unassembled WGS sequence"/>
</dbReference>